<dbReference type="AlphaFoldDB" id="A0A168FT38"/>
<proteinExistence type="predicted"/>
<dbReference type="OrthoDB" id="2618096at2"/>
<dbReference type="EMBL" id="LVJH01000056">
    <property type="protein sequence ID" value="OAB36516.1"/>
    <property type="molecule type" value="Genomic_DNA"/>
</dbReference>
<accession>A0A168FT38</accession>
<reference evidence="1 2" key="1">
    <citation type="submission" date="2016-03" db="EMBL/GenBank/DDBJ databases">
        <title>Draft genome sequence of Paenibacillus glacialis DSM 22343.</title>
        <authorList>
            <person name="Shin S.-K."/>
            <person name="Yi H."/>
        </authorList>
    </citation>
    <scope>NUCLEOTIDE SEQUENCE [LARGE SCALE GENOMIC DNA]</scope>
    <source>
        <strain evidence="1 2">DSM 22343</strain>
    </source>
</reference>
<protein>
    <submittedName>
        <fullName evidence="1">Uncharacterized protein</fullName>
    </submittedName>
</protein>
<evidence type="ECO:0000313" key="2">
    <source>
        <dbReference type="Proteomes" id="UP000076967"/>
    </source>
</evidence>
<comment type="caution">
    <text evidence="1">The sequence shown here is derived from an EMBL/GenBank/DDBJ whole genome shotgun (WGS) entry which is preliminary data.</text>
</comment>
<keyword evidence="2" id="KW-1185">Reference proteome</keyword>
<name>A0A168FT38_9BACL</name>
<dbReference type="PROSITE" id="PS51257">
    <property type="entry name" value="PROKAR_LIPOPROTEIN"/>
    <property type="match status" value="1"/>
</dbReference>
<sequence>MRHFIAVVIILVLFVVGGCTSASKISTDQVKAFMKDVKNSKTFVKNVAVQFRPTTIEIIYTLYKDIDEADRMDLFHRSKELVNSEEFDKEVIQEDYLKKYKSEGYPDIAIIFDDNDDGEFDVQYTSSYEEGELNSKDESSYSNWYYHKDWDAIGEPISFNK</sequence>
<gene>
    <name evidence="1" type="ORF">PGLA_20885</name>
</gene>
<dbReference type="Proteomes" id="UP000076967">
    <property type="component" value="Unassembled WGS sequence"/>
</dbReference>
<evidence type="ECO:0000313" key="1">
    <source>
        <dbReference type="EMBL" id="OAB36516.1"/>
    </source>
</evidence>
<organism evidence="1 2">
    <name type="scientific">Paenibacillus glacialis</name>
    <dbReference type="NCBI Taxonomy" id="494026"/>
    <lineage>
        <taxon>Bacteria</taxon>
        <taxon>Bacillati</taxon>
        <taxon>Bacillota</taxon>
        <taxon>Bacilli</taxon>
        <taxon>Bacillales</taxon>
        <taxon>Paenibacillaceae</taxon>
        <taxon>Paenibacillus</taxon>
    </lineage>
</organism>
<dbReference type="RefSeq" id="WP_068536586.1">
    <property type="nucleotide sequence ID" value="NZ_LVJH01000056.1"/>
</dbReference>